<keyword evidence="11" id="KW-1185">Reference proteome</keyword>
<keyword evidence="8" id="KW-1133">Transmembrane helix</keyword>
<evidence type="ECO:0000256" key="3">
    <source>
        <dbReference type="ARBA" id="ARBA00022679"/>
    </source>
</evidence>
<evidence type="ECO:0000256" key="2">
    <source>
        <dbReference type="ARBA" id="ARBA00022527"/>
    </source>
</evidence>
<keyword evidence="2" id="KW-0723">Serine/threonine-protein kinase</keyword>
<proteinExistence type="predicted"/>
<dbReference type="InterPro" id="IPR008271">
    <property type="entry name" value="Ser/Thr_kinase_AS"/>
</dbReference>
<dbReference type="SMART" id="SM00220">
    <property type="entry name" value="S_TKc"/>
    <property type="match status" value="1"/>
</dbReference>
<dbReference type="EMBL" id="BMNI01000003">
    <property type="protein sequence ID" value="GGO89275.1"/>
    <property type="molecule type" value="Genomic_DNA"/>
</dbReference>
<evidence type="ECO:0000313" key="11">
    <source>
        <dbReference type="Proteomes" id="UP000655410"/>
    </source>
</evidence>
<keyword evidence="3" id="KW-0808">Transferase</keyword>
<dbReference type="Proteomes" id="UP000655410">
    <property type="component" value="Unassembled WGS sequence"/>
</dbReference>
<evidence type="ECO:0000256" key="1">
    <source>
        <dbReference type="ARBA" id="ARBA00012513"/>
    </source>
</evidence>
<dbReference type="Gene3D" id="1.10.510.10">
    <property type="entry name" value="Transferase(Phosphotransferase) domain 1"/>
    <property type="match status" value="1"/>
</dbReference>
<keyword evidence="6" id="KW-0067">ATP-binding</keyword>
<dbReference type="SUPFAM" id="SSF56112">
    <property type="entry name" value="Protein kinase-like (PK-like)"/>
    <property type="match status" value="1"/>
</dbReference>
<evidence type="ECO:0000256" key="5">
    <source>
        <dbReference type="ARBA" id="ARBA00022777"/>
    </source>
</evidence>
<dbReference type="EC" id="2.7.11.1" evidence="1"/>
<evidence type="ECO:0000259" key="9">
    <source>
        <dbReference type="PROSITE" id="PS50011"/>
    </source>
</evidence>
<dbReference type="InterPro" id="IPR000719">
    <property type="entry name" value="Prot_kinase_dom"/>
</dbReference>
<evidence type="ECO:0000313" key="10">
    <source>
        <dbReference type="EMBL" id="GGO89275.1"/>
    </source>
</evidence>
<dbReference type="PROSITE" id="PS50011">
    <property type="entry name" value="PROTEIN_KINASE_DOM"/>
    <property type="match status" value="1"/>
</dbReference>
<dbReference type="PROSITE" id="PS00108">
    <property type="entry name" value="PROTEIN_KINASE_ST"/>
    <property type="match status" value="1"/>
</dbReference>
<keyword evidence="8" id="KW-0472">Membrane</keyword>
<evidence type="ECO:0000256" key="6">
    <source>
        <dbReference type="ARBA" id="ARBA00022840"/>
    </source>
</evidence>
<protein>
    <recommendedName>
        <fullName evidence="1">non-specific serine/threonine protein kinase</fullName>
        <ecNumber evidence="1">2.7.11.1</ecNumber>
    </recommendedName>
</protein>
<dbReference type="Gene3D" id="3.30.200.20">
    <property type="entry name" value="Phosphorylase Kinase, domain 1"/>
    <property type="match status" value="1"/>
</dbReference>
<dbReference type="PANTHER" id="PTHR43289:SF6">
    <property type="entry name" value="SERINE_THREONINE-PROTEIN KINASE NEKL-3"/>
    <property type="match status" value="1"/>
</dbReference>
<evidence type="ECO:0000256" key="7">
    <source>
        <dbReference type="SAM" id="MobiDB-lite"/>
    </source>
</evidence>
<accession>A0ABQ2NB13</accession>
<dbReference type="PANTHER" id="PTHR43289">
    <property type="entry name" value="MITOGEN-ACTIVATED PROTEIN KINASE KINASE KINASE 20-RELATED"/>
    <property type="match status" value="1"/>
</dbReference>
<evidence type="ECO:0000256" key="4">
    <source>
        <dbReference type="ARBA" id="ARBA00022741"/>
    </source>
</evidence>
<gene>
    <name evidence="10" type="ORF">GCM10011584_18300</name>
</gene>
<feature type="region of interest" description="Disordered" evidence="7">
    <location>
        <begin position="275"/>
        <end position="295"/>
    </location>
</feature>
<name>A0ABQ2NB13_9ACTN</name>
<reference evidence="11" key="1">
    <citation type="journal article" date="2019" name="Int. J. Syst. Evol. Microbiol.">
        <title>The Global Catalogue of Microorganisms (GCM) 10K type strain sequencing project: providing services to taxonomists for standard genome sequencing and annotation.</title>
        <authorList>
            <consortium name="The Broad Institute Genomics Platform"/>
            <consortium name="The Broad Institute Genome Sequencing Center for Infectious Disease"/>
            <person name="Wu L."/>
            <person name="Ma J."/>
        </authorList>
    </citation>
    <scope>NUCLEOTIDE SEQUENCE [LARGE SCALE GENOMIC DNA]</scope>
    <source>
        <strain evidence="11">CGMCC 4.7371</strain>
    </source>
</reference>
<dbReference type="InterPro" id="IPR011009">
    <property type="entry name" value="Kinase-like_dom_sf"/>
</dbReference>
<feature type="transmembrane region" description="Helical" evidence="8">
    <location>
        <begin position="302"/>
        <end position="322"/>
    </location>
</feature>
<keyword evidence="8" id="KW-0812">Transmembrane</keyword>
<dbReference type="CDD" id="cd14014">
    <property type="entry name" value="STKc_PknB_like"/>
    <property type="match status" value="1"/>
</dbReference>
<feature type="domain" description="Protein kinase" evidence="9">
    <location>
        <begin position="1"/>
        <end position="242"/>
    </location>
</feature>
<keyword evidence="4" id="KW-0547">Nucleotide-binding</keyword>
<organism evidence="10 11">
    <name type="scientific">Nocardioides phosphati</name>
    <dbReference type="NCBI Taxonomy" id="1867775"/>
    <lineage>
        <taxon>Bacteria</taxon>
        <taxon>Bacillati</taxon>
        <taxon>Actinomycetota</taxon>
        <taxon>Actinomycetes</taxon>
        <taxon>Propionibacteriales</taxon>
        <taxon>Nocardioidaceae</taxon>
        <taxon>Nocardioides</taxon>
    </lineage>
</organism>
<sequence>MADVYRADDERLGRPVALKLLRVQAASETDRERFAAEAHTLARLDHPAVVTLLDAGLEDDQPWLAMQLVEGATLASRFAGGAVPAADVAEIGRQVAEGLAYAHACGVVHRDVKPGNILLAPGARALIADFGIAHLLDGTSRHTAVGQAIGSPAYLAPEQASAGELSGATDVYSLGLLLLEALTGERPFRGTTTEMVYARLQGPPAVPADLPLGWATLLRAMTSVAPADRPTAEEVATTLAAFDGEDLAPADPEATAPFAVAEQPDRTQLLAVTPAAAEEGSGARAAASPAERPSRSSGLSRLVAAAAVLAVLALVGALWLALRDPAPPASSVTPVPSGVPSGLRAPLADLHEAIHGSTP</sequence>
<keyword evidence="5" id="KW-0418">Kinase</keyword>
<evidence type="ECO:0000256" key="8">
    <source>
        <dbReference type="SAM" id="Phobius"/>
    </source>
</evidence>
<dbReference type="Pfam" id="PF00069">
    <property type="entry name" value="Pkinase"/>
    <property type="match status" value="1"/>
</dbReference>
<comment type="caution">
    <text evidence="10">The sequence shown here is derived from an EMBL/GenBank/DDBJ whole genome shotgun (WGS) entry which is preliminary data.</text>
</comment>